<feature type="domain" description="FecR protein" evidence="3">
    <location>
        <begin position="56"/>
        <end position="155"/>
    </location>
</feature>
<reference evidence="4 5" key="1">
    <citation type="submission" date="2017-06" db="EMBL/GenBank/DDBJ databases">
        <title>Ensifer strains isolated from leguminous trees and herbs display diverse denitrification phenotypes with some acting as strong N2O sinks.</title>
        <authorList>
            <person name="Woliy K."/>
            <person name="Mania D."/>
            <person name="Bakken L.R."/>
            <person name="Frostegard A."/>
        </authorList>
    </citation>
    <scope>NUCLEOTIDE SEQUENCE [LARGE SCALE GENOMIC DNA]</scope>
    <source>
        <strain evidence="4 5">AC50a</strain>
    </source>
</reference>
<dbReference type="Pfam" id="PF04773">
    <property type="entry name" value="FecR"/>
    <property type="match status" value="1"/>
</dbReference>
<keyword evidence="2" id="KW-0732">Signal</keyword>
<feature type="compositionally biased region" description="Basic and acidic residues" evidence="1">
    <location>
        <begin position="259"/>
        <end position="286"/>
    </location>
</feature>
<feature type="region of interest" description="Disordered" evidence="1">
    <location>
        <begin position="230"/>
        <end position="302"/>
    </location>
</feature>
<proteinExistence type="predicted"/>
<protein>
    <submittedName>
        <fullName evidence="4">Iron dicitrate transport regulator FecR</fullName>
    </submittedName>
</protein>
<accession>A0A2J0YXA3</accession>
<evidence type="ECO:0000256" key="1">
    <source>
        <dbReference type="SAM" id="MobiDB-lite"/>
    </source>
</evidence>
<dbReference type="AlphaFoldDB" id="A0A2J0YXA3"/>
<evidence type="ECO:0000256" key="2">
    <source>
        <dbReference type="SAM" id="SignalP"/>
    </source>
</evidence>
<name>A0A2J0YXA3_RHIML</name>
<dbReference type="InterPro" id="IPR006860">
    <property type="entry name" value="FecR"/>
</dbReference>
<comment type="caution">
    <text evidence="4">The sequence shown here is derived from an EMBL/GenBank/DDBJ whole genome shotgun (WGS) entry which is preliminary data.</text>
</comment>
<evidence type="ECO:0000313" key="5">
    <source>
        <dbReference type="Proteomes" id="UP000231987"/>
    </source>
</evidence>
<dbReference type="EMBL" id="NJGD01000013">
    <property type="protein sequence ID" value="PJR12909.1"/>
    <property type="molecule type" value="Genomic_DNA"/>
</dbReference>
<feature type="signal peptide" evidence="2">
    <location>
        <begin position="1"/>
        <end position="24"/>
    </location>
</feature>
<gene>
    <name evidence="4" type="ORF">CEJ86_24125</name>
</gene>
<evidence type="ECO:0000313" key="4">
    <source>
        <dbReference type="EMBL" id="PJR12909.1"/>
    </source>
</evidence>
<organism evidence="4 5">
    <name type="scientific">Rhizobium meliloti</name>
    <name type="common">Ensifer meliloti</name>
    <name type="synonym">Sinorhizobium meliloti</name>
    <dbReference type="NCBI Taxonomy" id="382"/>
    <lineage>
        <taxon>Bacteria</taxon>
        <taxon>Pseudomonadati</taxon>
        <taxon>Pseudomonadota</taxon>
        <taxon>Alphaproteobacteria</taxon>
        <taxon>Hyphomicrobiales</taxon>
        <taxon>Rhizobiaceae</taxon>
        <taxon>Sinorhizobium/Ensifer group</taxon>
        <taxon>Sinorhizobium</taxon>
    </lineage>
</organism>
<dbReference type="Proteomes" id="UP000231987">
    <property type="component" value="Unassembled WGS sequence"/>
</dbReference>
<sequence>MFHLRRAAIAALAAAFYGSMPTIAAEPVGEAVRIRTVVTGSGGPLVERDAVHRDERISTSRSGLGQFVFRDGSKLAVGAGSSVVIDKFVFNDSKSVQQLTVAAAKGTFRWISGNSKHSAYQILTPAGTIGVRGTVFDFYIGNDGTTAIVLLEGAARFCGPAGCQQLTRRCDCVIAKRDGTMTDTHKAGRRTLATLGNRKALPFLSGDQRLSASFGSMSGSCGISAAIEIKPTTPERARPPEKASPQKAPRPGKTPSNEPGKRGLDKGKKGQDTGKKGQDTGKKGQDSGKNGQVDTGTKKGRG</sequence>
<dbReference type="RefSeq" id="WP_100673750.1">
    <property type="nucleotide sequence ID" value="NZ_JBKOIL010000011.1"/>
</dbReference>
<evidence type="ECO:0000259" key="3">
    <source>
        <dbReference type="Pfam" id="PF04773"/>
    </source>
</evidence>
<dbReference type="Gene3D" id="2.60.120.1440">
    <property type="match status" value="1"/>
</dbReference>
<feature type="chain" id="PRO_5014397530" evidence="2">
    <location>
        <begin position="25"/>
        <end position="302"/>
    </location>
</feature>